<proteinExistence type="predicted"/>
<evidence type="ECO:0000313" key="2">
    <source>
        <dbReference type="EMBL" id="MBC1792246.1"/>
    </source>
</evidence>
<dbReference type="Gene3D" id="3.40.390.10">
    <property type="entry name" value="Collagenase (Catalytic Domain)"/>
    <property type="match status" value="1"/>
</dbReference>
<feature type="chain" id="PRO_5030518307" description="Peptidase M10 metallopeptidase domain-containing protein" evidence="1">
    <location>
        <begin position="24"/>
        <end position="189"/>
    </location>
</feature>
<name>A0A7X0XVR1_9LIST</name>
<dbReference type="GO" id="GO:0008237">
    <property type="term" value="F:metallopeptidase activity"/>
    <property type="evidence" value="ECO:0007669"/>
    <property type="project" value="InterPro"/>
</dbReference>
<dbReference type="SUPFAM" id="SSF55486">
    <property type="entry name" value="Metalloproteases ('zincins'), catalytic domain"/>
    <property type="match status" value="1"/>
</dbReference>
<evidence type="ECO:0000313" key="3">
    <source>
        <dbReference type="Proteomes" id="UP000539064"/>
    </source>
</evidence>
<dbReference type="RefSeq" id="WP_185488514.1">
    <property type="nucleotide sequence ID" value="NZ_JAARVE010000004.1"/>
</dbReference>
<evidence type="ECO:0000256" key="1">
    <source>
        <dbReference type="SAM" id="SignalP"/>
    </source>
</evidence>
<reference evidence="2 3" key="1">
    <citation type="submission" date="2020-03" db="EMBL/GenBank/DDBJ databases">
        <title>Soil Listeria distribution.</title>
        <authorList>
            <person name="Liao J."/>
            <person name="Wiedmann M."/>
        </authorList>
    </citation>
    <scope>NUCLEOTIDE SEQUENCE [LARGE SCALE GENOMIC DNA]</scope>
    <source>
        <strain evidence="2 3">FSL L7-0978</strain>
    </source>
</reference>
<feature type="signal peptide" evidence="1">
    <location>
        <begin position="1"/>
        <end position="23"/>
    </location>
</feature>
<sequence>MKKLLVMISALVTMTSFGPIAEAHSVGNVGSEAAGYIIKSTHLAKRTSDWTTYSLAIPSAYVAITNEGAKRWRDTGIYQISNKVATSSNTINTNNDPLSSAYAVTTSYYYTNDYKIIQWHIKYNIHLMVTLTNAQKQAVATHEIGHTIGLKDLYNTSNNTNIMYGYGGSALKASKPSAKDKTGAAIAVK</sequence>
<dbReference type="EMBL" id="JAARVG010000002">
    <property type="protein sequence ID" value="MBC1792246.1"/>
    <property type="molecule type" value="Genomic_DNA"/>
</dbReference>
<dbReference type="Proteomes" id="UP000539064">
    <property type="component" value="Unassembled WGS sequence"/>
</dbReference>
<evidence type="ECO:0008006" key="4">
    <source>
        <dbReference type="Google" id="ProtNLM"/>
    </source>
</evidence>
<accession>A0A7X0XVR1</accession>
<gene>
    <name evidence="2" type="ORF">HCA52_02360</name>
</gene>
<keyword evidence="1" id="KW-0732">Signal</keyword>
<dbReference type="InterPro" id="IPR024079">
    <property type="entry name" value="MetalloPept_cat_dom_sf"/>
</dbReference>
<dbReference type="AlphaFoldDB" id="A0A7X0XVR1"/>
<organism evidence="2 3">
    <name type="scientific">Listeria booriae</name>
    <dbReference type="NCBI Taxonomy" id="1552123"/>
    <lineage>
        <taxon>Bacteria</taxon>
        <taxon>Bacillati</taxon>
        <taxon>Bacillota</taxon>
        <taxon>Bacilli</taxon>
        <taxon>Bacillales</taxon>
        <taxon>Listeriaceae</taxon>
        <taxon>Listeria</taxon>
    </lineage>
</organism>
<comment type="caution">
    <text evidence="2">The sequence shown here is derived from an EMBL/GenBank/DDBJ whole genome shotgun (WGS) entry which is preliminary data.</text>
</comment>
<protein>
    <recommendedName>
        <fullName evidence="4">Peptidase M10 metallopeptidase domain-containing protein</fullName>
    </recommendedName>
</protein>